<evidence type="ECO:0000313" key="1">
    <source>
        <dbReference type="EMBL" id="MEJ8654952.1"/>
    </source>
</evidence>
<keyword evidence="2" id="KW-1185">Reference proteome</keyword>
<dbReference type="EMBL" id="JBBKAI010000001">
    <property type="protein sequence ID" value="MEJ8654952.1"/>
    <property type="molecule type" value="Genomic_DNA"/>
</dbReference>
<proteinExistence type="predicted"/>
<reference evidence="1" key="1">
    <citation type="submission" date="2024-03" db="EMBL/GenBank/DDBJ databases">
        <title>Novel Streptomyces species of biotechnological and ecological value are a feature of Machair soil.</title>
        <authorList>
            <person name="Prole J.R."/>
            <person name="Goodfellow M."/>
            <person name="Allenby N."/>
            <person name="Ward A.C."/>
        </authorList>
    </citation>
    <scope>NUCLEOTIDE SEQUENCE</scope>
    <source>
        <strain evidence="1">MS1.AVA.4</strain>
    </source>
</reference>
<sequence length="79" mass="8543">MFLVVPDHTHGLVAAPESSLDLTPRIEASLTAQGFTWNGAIDAYTRQTDSSPAAVDRIADMLRDLGQYVFSSHTPPSAR</sequence>
<protein>
    <submittedName>
        <fullName evidence="1">Uncharacterized protein</fullName>
    </submittedName>
</protein>
<comment type="caution">
    <text evidence="1">The sequence shown here is derived from an EMBL/GenBank/DDBJ whole genome shotgun (WGS) entry which is preliminary data.</text>
</comment>
<organism evidence="1 2">
    <name type="scientific">Streptomyces pratisoli</name>
    <dbReference type="NCBI Taxonomy" id="3139917"/>
    <lineage>
        <taxon>Bacteria</taxon>
        <taxon>Bacillati</taxon>
        <taxon>Actinomycetota</taxon>
        <taxon>Actinomycetes</taxon>
        <taxon>Kitasatosporales</taxon>
        <taxon>Streptomycetaceae</taxon>
        <taxon>Streptomyces</taxon>
    </lineage>
</organism>
<evidence type="ECO:0000313" key="2">
    <source>
        <dbReference type="Proteomes" id="UP001375539"/>
    </source>
</evidence>
<name>A0ACC6Q9H2_9ACTN</name>
<dbReference type="Proteomes" id="UP001375539">
    <property type="component" value="Unassembled WGS sequence"/>
</dbReference>
<accession>A0ACC6Q9H2</accession>
<gene>
    <name evidence="1" type="ORF">WKI58_00095</name>
</gene>